<sequence>MVQPRAFKGSRQQFLDSHSEGYALAAQENRVKSFISDLTRRYLKRYPPSLPHDKEPTQESLDAVDDDAPDPETLPPNRQDFKTDNEFHEALKKHEEEKVIVALRMGQIERSMKYQYDKSRGIKGKNNPFTKLLGQLTGELTEEPKRRKRAYDLWAQENRTLVETLVHTRLEELKASGEADGVSDLEPEAGKDGGDMDEGNSEDEESEEKPKGKGKKKKGKSKHVKKGKRAFVRVRQEVIKKEYDALPPDKRQGYEEASKTDFDLRLKAYQASQSAGYSTDPQSRQDCINRLPAFVQPILDGIVATTGMHCTLLVGGPEPADMGRLNVVAFNSGRTLSTPALTFGEACEEGYRHYVVPLFGSYLRKCFTVQECKSRALPSTAMLSLSGLLAGEDGCSLHPIDTPGIPREDDETVAEDAAKASSSSTRKDTSSSPAPPAASLSSSAMQKGSTSAKQIKVQDETSDGGNGSSEYSTTSAVKKRADSSRSSDAAAAEEAQTSNTEHRLIATTKSSTPESPRSPPRSPLRISASPPCTPASSPGVHRGSSPLASIPPTPIRSSPVAASSSPIYLHSPSSSIATVDLEIPDPRSGSESEILASQATEQQRCGSRKRSRDSGLDGDVTEKRPHKVLKGSSSTVKGASRTPTRLPAKSSTTGTSRLLRGTPSSKAPSNPISSSSKVPSLKASSSSKGASSTEPSSTSKATRGAKRSRAGENADSGRGHKRSRQDEGQKESDSGLSLTCPDGAPDYVVNLLKLAKKAGVDARLQKVVECYLRLEQAAGYQGGGLPTAGRPNEVQQWYKRRRSPWVPNIDLELFSREFTSWFRACSPSWRLPKKSNMPMVRKEGGDWSAMKIMGPNGIAAFLACLLWWKVAITGNGAAQKSFLAALDEVEYSFFSL</sequence>
<feature type="compositionally biased region" description="Low complexity" evidence="1">
    <location>
        <begin position="563"/>
        <end position="576"/>
    </location>
</feature>
<comment type="caution">
    <text evidence="2">The sequence shown here is derived from an EMBL/GenBank/DDBJ whole genome shotgun (WGS) entry which is preliminary data.</text>
</comment>
<feature type="compositionally biased region" description="Polar residues" evidence="1">
    <location>
        <begin position="591"/>
        <end position="605"/>
    </location>
</feature>
<evidence type="ECO:0000313" key="3">
    <source>
        <dbReference type="Proteomes" id="UP001383192"/>
    </source>
</evidence>
<feature type="compositionally biased region" description="Basic residues" evidence="1">
    <location>
        <begin position="212"/>
        <end position="228"/>
    </location>
</feature>
<feature type="region of interest" description="Disordered" evidence="1">
    <location>
        <begin position="45"/>
        <end position="83"/>
    </location>
</feature>
<dbReference type="AlphaFoldDB" id="A0AAW0C1D1"/>
<reference evidence="2 3" key="1">
    <citation type="submission" date="2024-01" db="EMBL/GenBank/DDBJ databases">
        <title>A draft genome for a cacao thread blight-causing isolate of Paramarasmius palmivorus.</title>
        <authorList>
            <person name="Baruah I.K."/>
            <person name="Bukari Y."/>
            <person name="Amoako-Attah I."/>
            <person name="Meinhardt L.W."/>
            <person name="Bailey B.A."/>
            <person name="Cohen S.P."/>
        </authorList>
    </citation>
    <scope>NUCLEOTIDE SEQUENCE [LARGE SCALE GENOMIC DNA]</scope>
    <source>
        <strain evidence="2 3">GH-12</strain>
    </source>
</reference>
<feature type="region of interest" description="Disordered" evidence="1">
    <location>
        <begin position="175"/>
        <end position="228"/>
    </location>
</feature>
<protein>
    <submittedName>
        <fullName evidence="2">SERTA domain-containing protein 3</fullName>
    </submittedName>
</protein>
<feature type="compositionally biased region" description="Basic and acidic residues" evidence="1">
    <location>
        <begin position="612"/>
        <end position="623"/>
    </location>
</feature>
<feature type="compositionally biased region" description="Low complexity" evidence="1">
    <location>
        <begin position="523"/>
        <end position="538"/>
    </location>
</feature>
<gene>
    <name evidence="2" type="primary">RBT1_12</name>
    <name evidence="2" type="ORF">VNI00_013010</name>
</gene>
<feature type="compositionally biased region" description="Low complexity" evidence="1">
    <location>
        <begin position="663"/>
        <end position="702"/>
    </location>
</feature>
<evidence type="ECO:0000256" key="1">
    <source>
        <dbReference type="SAM" id="MobiDB-lite"/>
    </source>
</evidence>
<keyword evidence="3" id="KW-1185">Reference proteome</keyword>
<dbReference type="EMBL" id="JAYKXP010000064">
    <property type="protein sequence ID" value="KAK7032452.1"/>
    <property type="molecule type" value="Genomic_DNA"/>
</dbReference>
<evidence type="ECO:0000313" key="2">
    <source>
        <dbReference type="EMBL" id="KAK7032452.1"/>
    </source>
</evidence>
<proteinExistence type="predicted"/>
<feature type="compositionally biased region" description="Basic and acidic residues" evidence="1">
    <location>
        <begin position="709"/>
        <end position="733"/>
    </location>
</feature>
<organism evidence="2 3">
    <name type="scientific">Paramarasmius palmivorus</name>
    <dbReference type="NCBI Taxonomy" id="297713"/>
    <lineage>
        <taxon>Eukaryota</taxon>
        <taxon>Fungi</taxon>
        <taxon>Dikarya</taxon>
        <taxon>Basidiomycota</taxon>
        <taxon>Agaricomycotina</taxon>
        <taxon>Agaricomycetes</taxon>
        <taxon>Agaricomycetidae</taxon>
        <taxon>Agaricales</taxon>
        <taxon>Marasmiineae</taxon>
        <taxon>Marasmiaceae</taxon>
        <taxon>Paramarasmius</taxon>
    </lineage>
</organism>
<feature type="compositionally biased region" description="Acidic residues" evidence="1">
    <location>
        <begin position="195"/>
        <end position="207"/>
    </location>
</feature>
<feature type="region of interest" description="Disordered" evidence="1">
    <location>
        <begin position="399"/>
        <end position="739"/>
    </location>
</feature>
<feature type="compositionally biased region" description="Low complexity" evidence="1">
    <location>
        <begin position="486"/>
        <end position="495"/>
    </location>
</feature>
<accession>A0AAW0C1D1</accession>
<feature type="compositionally biased region" description="Polar residues" evidence="1">
    <location>
        <begin position="631"/>
        <end position="656"/>
    </location>
</feature>
<dbReference type="Proteomes" id="UP001383192">
    <property type="component" value="Unassembled WGS sequence"/>
</dbReference>
<name>A0AAW0C1D1_9AGAR</name>